<keyword evidence="3" id="KW-1185">Reference proteome</keyword>
<keyword evidence="2" id="KW-0808">Transferase</keyword>
<accession>A0A6A6HIN4</accession>
<name>A0A6A6HIN4_VIRVR</name>
<dbReference type="CDD" id="cd02440">
    <property type="entry name" value="AdoMet_MTases"/>
    <property type="match status" value="1"/>
</dbReference>
<evidence type="ECO:0000256" key="1">
    <source>
        <dbReference type="SAM" id="MobiDB-lite"/>
    </source>
</evidence>
<dbReference type="SUPFAM" id="SSF53335">
    <property type="entry name" value="S-adenosyl-L-methionine-dependent methyltransferases"/>
    <property type="match status" value="1"/>
</dbReference>
<feature type="non-terminal residue" evidence="2">
    <location>
        <position position="1"/>
    </location>
</feature>
<sequence>AQAQTTIEPGSEDSASSSGDDAGYASDDYSSTSTSLSSSVRDYAFENGRRYHKFRQGHYALPNDDQEQHREDMKHAMTLAASGDRLHFAPLNAHPQQIVDLGTGTGIWAVEMGDAYPSAQVLGIDLSPIQPTWVPPNVRFMVDDAESEWLHPRDHFDLVHARHCLPAFKDWAGVFASAFAHVKPGGWMEVQDLQFVSQCDDGTMPETYALEKLFRLIGAGFQTMGVTLQGAPSLPEKMRAAGFEGVEVDVRKVPVGKWPKNPLLKKVGLYLQAVIMDGLEAVSLGPICRGLKWTREEVEVLLAEVRKDLRNSAIHSYVTMYTIYGQK</sequence>
<proteinExistence type="predicted"/>
<feature type="compositionally biased region" description="Low complexity" evidence="1">
    <location>
        <begin position="12"/>
        <end position="37"/>
    </location>
</feature>
<dbReference type="GO" id="GO:0032259">
    <property type="term" value="P:methylation"/>
    <property type="evidence" value="ECO:0007669"/>
    <property type="project" value="UniProtKB-KW"/>
</dbReference>
<dbReference type="AlphaFoldDB" id="A0A6A6HIN4"/>
<dbReference type="OrthoDB" id="2013972at2759"/>
<dbReference type="Proteomes" id="UP000800092">
    <property type="component" value="Unassembled WGS sequence"/>
</dbReference>
<dbReference type="GO" id="GO:0008168">
    <property type="term" value="F:methyltransferase activity"/>
    <property type="evidence" value="ECO:0007669"/>
    <property type="project" value="UniProtKB-KW"/>
</dbReference>
<dbReference type="EMBL" id="ML991777">
    <property type="protein sequence ID" value="KAF2237966.1"/>
    <property type="molecule type" value="Genomic_DNA"/>
</dbReference>
<keyword evidence="2" id="KW-0489">Methyltransferase</keyword>
<dbReference type="Pfam" id="PF13489">
    <property type="entry name" value="Methyltransf_23"/>
    <property type="match status" value="1"/>
</dbReference>
<evidence type="ECO:0000313" key="3">
    <source>
        <dbReference type="Proteomes" id="UP000800092"/>
    </source>
</evidence>
<feature type="region of interest" description="Disordered" evidence="1">
    <location>
        <begin position="1"/>
        <end position="37"/>
    </location>
</feature>
<dbReference type="Gene3D" id="3.40.50.150">
    <property type="entry name" value="Vaccinia Virus protein VP39"/>
    <property type="match status" value="1"/>
</dbReference>
<evidence type="ECO:0000313" key="2">
    <source>
        <dbReference type="EMBL" id="KAF2237966.1"/>
    </source>
</evidence>
<dbReference type="PANTHER" id="PTHR43591">
    <property type="entry name" value="METHYLTRANSFERASE"/>
    <property type="match status" value="1"/>
</dbReference>
<protein>
    <submittedName>
        <fullName evidence="2">S-adenosyl-L-methionine-dependent methyltransferase</fullName>
    </submittedName>
</protein>
<organism evidence="2 3">
    <name type="scientific">Viridothelium virens</name>
    <name type="common">Speckled blister lichen</name>
    <name type="synonym">Trypethelium virens</name>
    <dbReference type="NCBI Taxonomy" id="1048519"/>
    <lineage>
        <taxon>Eukaryota</taxon>
        <taxon>Fungi</taxon>
        <taxon>Dikarya</taxon>
        <taxon>Ascomycota</taxon>
        <taxon>Pezizomycotina</taxon>
        <taxon>Dothideomycetes</taxon>
        <taxon>Dothideomycetes incertae sedis</taxon>
        <taxon>Trypetheliales</taxon>
        <taxon>Trypetheliaceae</taxon>
        <taxon>Viridothelium</taxon>
    </lineage>
</organism>
<feature type="non-terminal residue" evidence="2">
    <location>
        <position position="327"/>
    </location>
</feature>
<dbReference type="InterPro" id="IPR029063">
    <property type="entry name" value="SAM-dependent_MTases_sf"/>
</dbReference>
<reference evidence="2" key="1">
    <citation type="journal article" date="2020" name="Stud. Mycol.">
        <title>101 Dothideomycetes genomes: a test case for predicting lifestyles and emergence of pathogens.</title>
        <authorList>
            <person name="Haridas S."/>
            <person name="Albert R."/>
            <person name="Binder M."/>
            <person name="Bloem J."/>
            <person name="Labutti K."/>
            <person name="Salamov A."/>
            <person name="Andreopoulos B."/>
            <person name="Baker S."/>
            <person name="Barry K."/>
            <person name="Bills G."/>
            <person name="Bluhm B."/>
            <person name="Cannon C."/>
            <person name="Castanera R."/>
            <person name="Culley D."/>
            <person name="Daum C."/>
            <person name="Ezra D."/>
            <person name="Gonzalez J."/>
            <person name="Henrissat B."/>
            <person name="Kuo A."/>
            <person name="Liang C."/>
            <person name="Lipzen A."/>
            <person name="Lutzoni F."/>
            <person name="Magnuson J."/>
            <person name="Mondo S."/>
            <person name="Nolan M."/>
            <person name="Ohm R."/>
            <person name="Pangilinan J."/>
            <person name="Park H.-J."/>
            <person name="Ramirez L."/>
            <person name="Alfaro M."/>
            <person name="Sun H."/>
            <person name="Tritt A."/>
            <person name="Yoshinaga Y."/>
            <person name="Zwiers L.-H."/>
            <person name="Turgeon B."/>
            <person name="Goodwin S."/>
            <person name="Spatafora J."/>
            <person name="Crous P."/>
            <person name="Grigoriev I."/>
        </authorList>
    </citation>
    <scope>NUCLEOTIDE SEQUENCE</scope>
    <source>
        <strain evidence="2">Tuck. ex Michener</strain>
    </source>
</reference>
<gene>
    <name evidence="2" type="ORF">EV356DRAFT_420843</name>
</gene>
<dbReference type="PANTHER" id="PTHR43591:SF10">
    <property type="entry name" value="ABC TRANSMEMBRANE TYPE-1 DOMAIN-CONTAINING PROTEIN-RELATED"/>
    <property type="match status" value="1"/>
</dbReference>